<evidence type="ECO:0008006" key="3">
    <source>
        <dbReference type="Google" id="ProtNLM"/>
    </source>
</evidence>
<sequence length="230" mass="24982">MRYLSILILLCSVAWSCKKSSNTEPVKQPGKAVLLFPAQNEACTSGTIISDTQSSIEFKWNRSDNTDSYDLVLKNLETGISSTYPSAANNQLNINLSRNTPYSWYIISKSAANGTPAQSEVWKFYNAGPASIFYAPFPADGMVPLMGASVTATGGKITLDWNGSDADNDIISYNVYLGTTTSPTLLSGNLVNSVLNDVTVLSNTTYYWKVLTKDSKGNTSDSGNYQFQVN</sequence>
<dbReference type="Proteomes" id="UP000199226">
    <property type="component" value="Unassembled WGS sequence"/>
</dbReference>
<dbReference type="STRING" id="990371.SAMN05421813_11644"/>
<protein>
    <recommendedName>
        <fullName evidence="3">Fibronectin type-III domain-containing protein</fullName>
    </recommendedName>
</protein>
<dbReference type="AlphaFoldDB" id="A0A1G9UFT1"/>
<dbReference type="RefSeq" id="WP_090705111.1">
    <property type="nucleotide sequence ID" value="NZ_FNHH01000016.1"/>
</dbReference>
<dbReference type="InterPro" id="IPR013783">
    <property type="entry name" value="Ig-like_fold"/>
</dbReference>
<dbReference type="Gene3D" id="2.60.40.10">
    <property type="entry name" value="Immunoglobulins"/>
    <property type="match status" value="1"/>
</dbReference>
<evidence type="ECO:0000313" key="1">
    <source>
        <dbReference type="EMBL" id="SDM58385.1"/>
    </source>
</evidence>
<keyword evidence="2" id="KW-1185">Reference proteome</keyword>
<dbReference type="OrthoDB" id="789771at2"/>
<name>A0A1G9UFT1_9SPHI</name>
<organism evidence="1 2">
    <name type="scientific">Daejeonella rubra</name>
    <dbReference type="NCBI Taxonomy" id="990371"/>
    <lineage>
        <taxon>Bacteria</taxon>
        <taxon>Pseudomonadati</taxon>
        <taxon>Bacteroidota</taxon>
        <taxon>Sphingobacteriia</taxon>
        <taxon>Sphingobacteriales</taxon>
        <taxon>Sphingobacteriaceae</taxon>
        <taxon>Daejeonella</taxon>
    </lineage>
</organism>
<reference evidence="2" key="1">
    <citation type="submission" date="2016-10" db="EMBL/GenBank/DDBJ databases">
        <authorList>
            <person name="Varghese N."/>
            <person name="Submissions S."/>
        </authorList>
    </citation>
    <scope>NUCLEOTIDE SEQUENCE [LARGE SCALE GENOMIC DNA]</scope>
    <source>
        <strain evidence="2">DSM 24536</strain>
    </source>
</reference>
<evidence type="ECO:0000313" key="2">
    <source>
        <dbReference type="Proteomes" id="UP000199226"/>
    </source>
</evidence>
<accession>A0A1G9UFT1</accession>
<gene>
    <name evidence="1" type="ORF">SAMN05421813_11644</name>
</gene>
<proteinExistence type="predicted"/>
<dbReference type="EMBL" id="FNHH01000016">
    <property type="protein sequence ID" value="SDM58385.1"/>
    <property type="molecule type" value="Genomic_DNA"/>
</dbReference>